<evidence type="ECO:0000313" key="2">
    <source>
        <dbReference type="EMBL" id="MBD1379233.1"/>
    </source>
</evidence>
<reference evidence="2" key="1">
    <citation type="submission" date="2020-09" db="EMBL/GenBank/DDBJ databases">
        <title>A novel bacterium of genus Bacillus, isolated from South China Sea.</title>
        <authorList>
            <person name="Huang H."/>
            <person name="Mo K."/>
            <person name="Hu Y."/>
        </authorList>
    </citation>
    <scope>NUCLEOTIDE SEQUENCE</scope>
    <source>
        <strain evidence="2">IB182487</strain>
    </source>
</reference>
<dbReference type="AlphaFoldDB" id="A0A926RV28"/>
<comment type="caution">
    <text evidence="2">The sequence shown here is derived from an EMBL/GenBank/DDBJ whole genome shotgun (WGS) entry which is preliminary data.</text>
</comment>
<protein>
    <submittedName>
        <fullName evidence="2">Right-handed parallel beta-helix repeat-containing protein</fullName>
    </submittedName>
</protein>
<dbReference type="EMBL" id="JACXAI010000002">
    <property type="protein sequence ID" value="MBD1379233.1"/>
    <property type="molecule type" value="Genomic_DNA"/>
</dbReference>
<accession>A0A926RV28</accession>
<keyword evidence="3" id="KW-1185">Reference proteome</keyword>
<name>A0A926RV28_9BACI</name>
<dbReference type="SMART" id="SM00710">
    <property type="entry name" value="PbH1"/>
    <property type="match status" value="11"/>
</dbReference>
<sequence>MANLRYKNPTTQEWENVKIEAIGSSIPNEESWVSTEGQTTFTLSNGKAIDKKLLTLIVGGVTQYDYTLTNEKIITVPEPLPAGLKVIARWFEVKVPATAGHTSTHEVGGQDEIDVTKLKNYDEEVGNKITTVMSDLADTSADLKDRGINVLLPPYNVSGSSQITTGSINSGSNTLTVSSPIDFKVGQGIAIKTVSAVADVKTLQITSGATTTGSVSISFQAAAYIIEVNAGDTAIQVADKIRSAVFNDFTTGGTSGTDTITFTANVAGEKPSMSYDPSTTGASGTVTQTTVGVKDSYFISEITALNGNSITLQNSATVTVSGVLVLHDDTAAIQTAINDLPSDGGELIIPKGTYNYSANWTIANKSNVTFRGVGRKTVLCALNYTNSTLWVNDCTGVVIKNFRIKSSGTKRLQTDASTGIRPSNCTDIQIKSVYVEKTSAGILARQCTDLVVKNCNVKDTFADGIHITRRCKEVRVLNNYLENTGDDAIAVVSYTADGIAAEVSSLMISGGATTTGRIQVVLDGLIHNINVTSGDTPTTIATNVRSTLFTGWTTGGSGTTITFTSASNGDEVNARFISNGTGVVGTISTTTQGEGYCEKVIIAHNTIKNGKTRAITHVGGKNVVISDNIINGTASSGILIMKDNNYDTFKPLDTIVKGNQIKNVGTVLPNAGNISGIETQVDTKGCLIESNVISHGTGRGFLLAGSSIIVKGNLSYRNFGANQINPSNQVIVEGNRFEENGEQGLSIVNSVNITVSNNIAINNNTKEVVGVDNYYFTGCSKGIIANNNSIDNRAPAKIDRSYEYNNCTFMKLSGNRQEGGLSFSIFGTSSSFDLIDGLTGSGVPTTTFYASGQRYTDTTNGDLYFYLGSTWKKATVS</sequence>
<dbReference type="InterPro" id="IPR039448">
    <property type="entry name" value="Beta_helix"/>
</dbReference>
<dbReference type="Pfam" id="PF13229">
    <property type="entry name" value="Beta_helix"/>
    <property type="match status" value="2"/>
</dbReference>
<evidence type="ECO:0000259" key="1">
    <source>
        <dbReference type="Pfam" id="PF13229"/>
    </source>
</evidence>
<feature type="domain" description="Right handed beta helix" evidence="1">
    <location>
        <begin position="656"/>
        <end position="794"/>
    </location>
</feature>
<dbReference type="SUPFAM" id="SSF51126">
    <property type="entry name" value="Pectin lyase-like"/>
    <property type="match status" value="2"/>
</dbReference>
<feature type="domain" description="Right handed beta helix" evidence="1">
    <location>
        <begin position="362"/>
        <end position="496"/>
    </location>
</feature>
<dbReference type="Gene3D" id="2.160.20.10">
    <property type="entry name" value="Single-stranded right-handed beta-helix, Pectin lyase-like"/>
    <property type="match status" value="2"/>
</dbReference>
<organism evidence="2 3">
    <name type="scientific">Metabacillus arenae</name>
    <dbReference type="NCBI Taxonomy" id="2771434"/>
    <lineage>
        <taxon>Bacteria</taxon>
        <taxon>Bacillati</taxon>
        <taxon>Bacillota</taxon>
        <taxon>Bacilli</taxon>
        <taxon>Bacillales</taxon>
        <taxon>Bacillaceae</taxon>
        <taxon>Metabacillus</taxon>
    </lineage>
</organism>
<proteinExistence type="predicted"/>
<dbReference type="InterPro" id="IPR011050">
    <property type="entry name" value="Pectin_lyase_fold/virulence"/>
</dbReference>
<gene>
    <name evidence="2" type="ORF">IC621_03220</name>
</gene>
<dbReference type="InterPro" id="IPR012334">
    <property type="entry name" value="Pectin_lyas_fold"/>
</dbReference>
<evidence type="ECO:0000313" key="3">
    <source>
        <dbReference type="Proteomes" id="UP000626844"/>
    </source>
</evidence>
<dbReference type="InterPro" id="IPR006626">
    <property type="entry name" value="PbH1"/>
</dbReference>
<dbReference type="Proteomes" id="UP000626844">
    <property type="component" value="Unassembled WGS sequence"/>
</dbReference>
<dbReference type="RefSeq" id="WP_191155651.1">
    <property type="nucleotide sequence ID" value="NZ_JACXAI010000002.1"/>
</dbReference>